<evidence type="ECO:0000256" key="5">
    <source>
        <dbReference type="SAM" id="SignalP"/>
    </source>
</evidence>
<comment type="subcellular location">
    <subcellularLocation>
        <location evidence="1">Cell envelope</location>
    </subcellularLocation>
</comment>
<keyword evidence="3 5" id="KW-0732">Signal</keyword>
<feature type="region of interest" description="Disordered" evidence="4">
    <location>
        <begin position="314"/>
        <end position="338"/>
    </location>
</feature>
<dbReference type="InterPro" id="IPR028082">
    <property type="entry name" value="Peripla_BP_I"/>
</dbReference>
<evidence type="ECO:0000256" key="2">
    <source>
        <dbReference type="ARBA" id="ARBA00007639"/>
    </source>
</evidence>
<dbReference type="AlphaFoldDB" id="A0A517YGM4"/>
<dbReference type="GO" id="GO:0030313">
    <property type="term" value="C:cell envelope"/>
    <property type="evidence" value="ECO:0007669"/>
    <property type="project" value="UniProtKB-SubCell"/>
</dbReference>
<dbReference type="EMBL" id="CP036274">
    <property type="protein sequence ID" value="QDU29380.1"/>
    <property type="molecule type" value="Genomic_DNA"/>
</dbReference>
<dbReference type="PANTHER" id="PTHR46847:SF1">
    <property type="entry name" value="D-ALLOSE-BINDING PERIPLASMIC PROTEIN-RELATED"/>
    <property type="match status" value="1"/>
</dbReference>
<sequence length="338" mass="35732" precursor="true">MTVRRLSAFLSFLCLGILACGGCSPAAVEPSGPSEPLIETGKVPINEKRPIGISVLTLNNPFFKVIADSVTADLAKEGYTTIVVAGELDVAKQQSQIEDFIAKGCSAIVLCPCDSKAIGPAIQKANTAGIPVFTADIACLAPQAKVVSHIATDNYGGGKQAGEAMIEALGGTGGKVVILDFKQAESCLLRVKGFKEVIAAYNEKNPDRKIDIVAELPGDGKRENGNKAAEDALQAHPDLVGIFAINDPSALGAYVALEKANKTAQVKIIGFDGQDDGKRAIRDGKIYADPIQYPERMGQLTAKSILEYFDGKSPPAEQLIPTELYRQADGQKDESLSK</sequence>
<feature type="chain" id="PRO_5022118745" evidence="5">
    <location>
        <begin position="27"/>
        <end position="338"/>
    </location>
</feature>
<evidence type="ECO:0000313" key="8">
    <source>
        <dbReference type="Proteomes" id="UP000315017"/>
    </source>
</evidence>
<evidence type="ECO:0000256" key="3">
    <source>
        <dbReference type="ARBA" id="ARBA00022729"/>
    </source>
</evidence>
<name>A0A517YGM4_9BACT</name>
<evidence type="ECO:0000313" key="7">
    <source>
        <dbReference type="EMBL" id="QDU29380.1"/>
    </source>
</evidence>
<reference evidence="7 8" key="1">
    <citation type="submission" date="2019-02" db="EMBL/GenBank/DDBJ databases">
        <title>Deep-cultivation of Planctomycetes and their phenomic and genomic characterization uncovers novel biology.</title>
        <authorList>
            <person name="Wiegand S."/>
            <person name="Jogler M."/>
            <person name="Boedeker C."/>
            <person name="Pinto D."/>
            <person name="Vollmers J."/>
            <person name="Rivas-Marin E."/>
            <person name="Kohn T."/>
            <person name="Peeters S.H."/>
            <person name="Heuer A."/>
            <person name="Rast P."/>
            <person name="Oberbeckmann S."/>
            <person name="Bunk B."/>
            <person name="Jeske O."/>
            <person name="Meyerdierks A."/>
            <person name="Storesund J.E."/>
            <person name="Kallscheuer N."/>
            <person name="Luecker S."/>
            <person name="Lage O.M."/>
            <person name="Pohl T."/>
            <person name="Merkel B.J."/>
            <person name="Hornburger P."/>
            <person name="Mueller R.-W."/>
            <person name="Bruemmer F."/>
            <person name="Labrenz M."/>
            <person name="Spormann A.M."/>
            <person name="Op den Camp H."/>
            <person name="Overmann J."/>
            <person name="Amann R."/>
            <person name="Jetten M.S.M."/>
            <person name="Mascher T."/>
            <person name="Medema M.H."/>
            <person name="Devos D.P."/>
            <person name="Kaster A.-K."/>
            <person name="Ovreas L."/>
            <person name="Rohde M."/>
            <person name="Galperin M.Y."/>
            <person name="Jogler C."/>
        </authorList>
    </citation>
    <scope>NUCLEOTIDE SEQUENCE [LARGE SCALE GENOMIC DNA]</scope>
    <source>
        <strain evidence="7 8">ETA_A8</strain>
    </source>
</reference>
<proteinExistence type="inferred from homology"/>
<evidence type="ECO:0000259" key="6">
    <source>
        <dbReference type="Pfam" id="PF13407"/>
    </source>
</evidence>
<keyword evidence="8" id="KW-1185">Reference proteome</keyword>
<dbReference type="PANTHER" id="PTHR46847">
    <property type="entry name" value="D-ALLOSE-BINDING PERIPLASMIC PROTEIN-RELATED"/>
    <property type="match status" value="1"/>
</dbReference>
<comment type="similarity">
    <text evidence="2">Belongs to the bacterial solute-binding protein 2 family.</text>
</comment>
<dbReference type="InterPro" id="IPR025997">
    <property type="entry name" value="SBP_2_dom"/>
</dbReference>
<dbReference type="OrthoDB" id="250606at2"/>
<dbReference type="PROSITE" id="PS51257">
    <property type="entry name" value="PROKAR_LIPOPROTEIN"/>
    <property type="match status" value="1"/>
</dbReference>
<evidence type="ECO:0000256" key="1">
    <source>
        <dbReference type="ARBA" id="ARBA00004196"/>
    </source>
</evidence>
<feature type="compositionally biased region" description="Basic and acidic residues" evidence="4">
    <location>
        <begin position="329"/>
        <end position="338"/>
    </location>
</feature>
<dbReference type="KEGG" id="aagg:ETAA8_44890"/>
<dbReference type="SUPFAM" id="SSF53822">
    <property type="entry name" value="Periplasmic binding protein-like I"/>
    <property type="match status" value="1"/>
</dbReference>
<organism evidence="7 8">
    <name type="scientific">Anatilimnocola aggregata</name>
    <dbReference type="NCBI Taxonomy" id="2528021"/>
    <lineage>
        <taxon>Bacteria</taxon>
        <taxon>Pseudomonadati</taxon>
        <taxon>Planctomycetota</taxon>
        <taxon>Planctomycetia</taxon>
        <taxon>Pirellulales</taxon>
        <taxon>Pirellulaceae</taxon>
        <taxon>Anatilimnocola</taxon>
    </lineage>
</organism>
<dbReference type="Pfam" id="PF13407">
    <property type="entry name" value="Peripla_BP_4"/>
    <property type="match status" value="1"/>
</dbReference>
<feature type="domain" description="Periplasmic binding protein" evidence="6">
    <location>
        <begin position="51"/>
        <end position="312"/>
    </location>
</feature>
<evidence type="ECO:0000256" key="4">
    <source>
        <dbReference type="SAM" id="MobiDB-lite"/>
    </source>
</evidence>
<dbReference type="RefSeq" id="WP_145093102.1">
    <property type="nucleotide sequence ID" value="NZ_CP036274.1"/>
</dbReference>
<dbReference type="Gene3D" id="3.40.50.2300">
    <property type="match status" value="2"/>
</dbReference>
<dbReference type="CDD" id="cd06322">
    <property type="entry name" value="PBP1_ABC_sugar_binding-like"/>
    <property type="match status" value="1"/>
</dbReference>
<protein>
    <submittedName>
        <fullName evidence="7">D-ribose-binding periplasmic protein</fullName>
    </submittedName>
</protein>
<dbReference type="Proteomes" id="UP000315017">
    <property type="component" value="Chromosome"/>
</dbReference>
<dbReference type="GO" id="GO:0030246">
    <property type="term" value="F:carbohydrate binding"/>
    <property type="evidence" value="ECO:0007669"/>
    <property type="project" value="UniProtKB-ARBA"/>
</dbReference>
<accession>A0A517YGM4</accession>
<feature type="signal peptide" evidence="5">
    <location>
        <begin position="1"/>
        <end position="26"/>
    </location>
</feature>
<gene>
    <name evidence="7" type="primary">rbsB</name>
    <name evidence="7" type="ORF">ETAA8_44890</name>
</gene>